<dbReference type="Pfam" id="PF03007">
    <property type="entry name" value="WS_DGAT_cat"/>
    <property type="match status" value="1"/>
</dbReference>
<dbReference type="GO" id="GO:0051701">
    <property type="term" value="P:biological process involved in interaction with host"/>
    <property type="evidence" value="ECO:0007669"/>
    <property type="project" value="TreeGrafter"/>
</dbReference>
<evidence type="ECO:0000313" key="15">
    <source>
        <dbReference type="Proteomes" id="UP000466187"/>
    </source>
</evidence>
<evidence type="ECO:0000259" key="13">
    <source>
        <dbReference type="Pfam" id="PF06974"/>
    </source>
</evidence>
<comment type="catalytic activity">
    <reaction evidence="10 11">
        <text>an acyl-CoA + a 1,2-diacyl-sn-glycerol = a triacyl-sn-glycerol + CoA</text>
        <dbReference type="Rhea" id="RHEA:10868"/>
        <dbReference type="ChEBI" id="CHEBI:17815"/>
        <dbReference type="ChEBI" id="CHEBI:57287"/>
        <dbReference type="ChEBI" id="CHEBI:58342"/>
        <dbReference type="ChEBI" id="CHEBI:64615"/>
        <dbReference type="EC" id="2.3.1.20"/>
    </reaction>
</comment>
<dbReference type="GO" id="GO:0019432">
    <property type="term" value="P:triglyceride biosynthetic process"/>
    <property type="evidence" value="ECO:0007669"/>
    <property type="project" value="UniProtKB-UniPathway"/>
</dbReference>
<accession>A0A7I7WMH6</accession>
<dbReference type="GO" id="GO:0004144">
    <property type="term" value="F:diacylglycerol O-acyltransferase activity"/>
    <property type="evidence" value="ECO:0007669"/>
    <property type="project" value="UniProtKB-EC"/>
</dbReference>
<keyword evidence="9 11" id="KW-0012">Acyltransferase</keyword>
<reference evidence="14 15" key="1">
    <citation type="journal article" date="2019" name="Emerg. Microbes Infect.">
        <title>Comprehensive subspecies identification of 175 nontuberculous mycobacteria species based on 7547 genomic profiles.</title>
        <authorList>
            <person name="Matsumoto Y."/>
            <person name="Kinjo T."/>
            <person name="Motooka D."/>
            <person name="Nabeya D."/>
            <person name="Jung N."/>
            <person name="Uechi K."/>
            <person name="Horii T."/>
            <person name="Iida T."/>
            <person name="Fujita J."/>
            <person name="Nakamura S."/>
        </authorList>
    </citation>
    <scope>NUCLEOTIDE SEQUENCE [LARGE SCALE GENOMIC DNA]</scope>
    <source>
        <strain evidence="14 15">JCM 12688</strain>
    </source>
</reference>
<evidence type="ECO:0000259" key="12">
    <source>
        <dbReference type="Pfam" id="PF03007"/>
    </source>
</evidence>
<evidence type="ECO:0000256" key="4">
    <source>
        <dbReference type="ARBA" id="ARBA00013244"/>
    </source>
</evidence>
<dbReference type="NCBIfam" id="TIGR02946">
    <property type="entry name" value="acyl_WS_DGAT"/>
    <property type="match status" value="1"/>
</dbReference>
<evidence type="ECO:0000256" key="10">
    <source>
        <dbReference type="ARBA" id="ARBA00048109"/>
    </source>
</evidence>
<comment type="pathway">
    <text evidence="2">Lipid metabolism.</text>
</comment>
<evidence type="ECO:0000256" key="8">
    <source>
        <dbReference type="ARBA" id="ARBA00023098"/>
    </source>
</evidence>
<dbReference type="RefSeq" id="WP_163686550.1">
    <property type="nucleotide sequence ID" value="NZ_AP022608.1"/>
</dbReference>
<dbReference type="PANTHER" id="PTHR31650:SF1">
    <property type="entry name" value="WAX ESTER SYNTHASE_DIACYLGLYCEROL ACYLTRANSFERASE 4-RELATED"/>
    <property type="match status" value="1"/>
</dbReference>
<dbReference type="AlphaFoldDB" id="A0A7I7WMH6"/>
<evidence type="ECO:0000256" key="7">
    <source>
        <dbReference type="ARBA" id="ARBA00022798"/>
    </source>
</evidence>
<dbReference type="Proteomes" id="UP000466187">
    <property type="component" value="Chromosome"/>
</dbReference>
<dbReference type="GO" id="GO:0005886">
    <property type="term" value="C:plasma membrane"/>
    <property type="evidence" value="ECO:0007669"/>
    <property type="project" value="TreeGrafter"/>
</dbReference>
<dbReference type="GO" id="GO:0006071">
    <property type="term" value="P:glycerol metabolic process"/>
    <property type="evidence" value="ECO:0007669"/>
    <property type="project" value="UniProtKB-KW"/>
</dbReference>
<dbReference type="SUPFAM" id="SSF52777">
    <property type="entry name" value="CoA-dependent acyltransferases"/>
    <property type="match status" value="1"/>
</dbReference>
<dbReference type="InterPro" id="IPR009721">
    <property type="entry name" value="O-acyltransferase_WSD1_C"/>
</dbReference>
<dbReference type="Gene3D" id="3.30.559.10">
    <property type="entry name" value="Chloramphenicol acetyltransferase-like domain"/>
    <property type="match status" value="1"/>
</dbReference>
<evidence type="ECO:0000256" key="5">
    <source>
        <dbReference type="ARBA" id="ARBA00022516"/>
    </source>
</evidence>
<dbReference type="GO" id="GO:0001666">
    <property type="term" value="P:response to hypoxia"/>
    <property type="evidence" value="ECO:0007669"/>
    <property type="project" value="TreeGrafter"/>
</dbReference>
<evidence type="ECO:0000256" key="6">
    <source>
        <dbReference type="ARBA" id="ARBA00022679"/>
    </source>
</evidence>
<dbReference type="GO" id="GO:0071731">
    <property type="term" value="P:response to nitric oxide"/>
    <property type="evidence" value="ECO:0007669"/>
    <property type="project" value="TreeGrafter"/>
</dbReference>
<dbReference type="InterPro" id="IPR004255">
    <property type="entry name" value="O-acyltransferase_WSD1_N"/>
</dbReference>
<name>A0A7I7WMH6_MYCGU</name>
<dbReference type="PANTHER" id="PTHR31650">
    <property type="entry name" value="O-ACYLTRANSFERASE (WSD1-LIKE) FAMILY PROTEIN"/>
    <property type="match status" value="1"/>
</dbReference>
<evidence type="ECO:0000256" key="3">
    <source>
        <dbReference type="ARBA" id="ARBA00009587"/>
    </source>
</evidence>
<feature type="domain" description="O-acyltransferase WSD1 C-terminal" evidence="13">
    <location>
        <begin position="304"/>
        <end position="448"/>
    </location>
</feature>
<keyword evidence="8 11" id="KW-0443">Lipid metabolism</keyword>
<dbReference type="EMBL" id="AP022608">
    <property type="protein sequence ID" value="BBZ17895.1"/>
    <property type="molecule type" value="Genomic_DNA"/>
</dbReference>
<proteinExistence type="inferred from homology"/>
<dbReference type="Pfam" id="PF06974">
    <property type="entry name" value="WS_DGAT_C"/>
    <property type="match status" value="1"/>
</dbReference>
<dbReference type="UniPathway" id="UPA00282"/>
<evidence type="ECO:0000313" key="14">
    <source>
        <dbReference type="EMBL" id="BBZ17895.1"/>
    </source>
</evidence>
<evidence type="ECO:0000256" key="2">
    <source>
        <dbReference type="ARBA" id="ARBA00005189"/>
    </source>
</evidence>
<comment type="similarity">
    <text evidence="3 11">Belongs to the long-chain O-acyltransferase family.</text>
</comment>
<evidence type="ECO:0000256" key="9">
    <source>
        <dbReference type="ARBA" id="ARBA00023315"/>
    </source>
</evidence>
<keyword evidence="6 11" id="KW-0808">Transferase</keyword>
<evidence type="ECO:0000256" key="11">
    <source>
        <dbReference type="RuleBase" id="RU361241"/>
    </source>
</evidence>
<evidence type="ECO:0000256" key="1">
    <source>
        <dbReference type="ARBA" id="ARBA00004771"/>
    </source>
</evidence>
<feature type="domain" description="O-acyltransferase WSD1-like N-terminal" evidence="12">
    <location>
        <begin position="4"/>
        <end position="261"/>
    </location>
</feature>
<dbReference type="InterPro" id="IPR023213">
    <property type="entry name" value="CAT-like_dom_sf"/>
</dbReference>
<dbReference type="KEGG" id="mgad:MGAD_22300"/>
<keyword evidence="5 11" id="KW-0444">Lipid biosynthesis</keyword>
<organism evidence="14 15">
    <name type="scientific">Mycolicibacterium gadium</name>
    <name type="common">Mycobacterium gadium</name>
    <dbReference type="NCBI Taxonomy" id="1794"/>
    <lineage>
        <taxon>Bacteria</taxon>
        <taxon>Bacillati</taxon>
        <taxon>Actinomycetota</taxon>
        <taxon>Actinomycetes</taxon>
        <taxon>Mycobacteriales</taxon>
        <taxon>Mycobacteriaceae</taxon>
        <taxon>Mycolicibacterium</taxon>
    </lineage>
</organism>
<comment type="pathway">
    <text evidence="1 11">Glycerolipid metabolism; triacylglycerol biosynthesis.</text>
</comment>
<dbReference type="InterPro" id="IPR045034">
    <property type="entry name" value="O-acyltransferase_WSD1-like"/>
</dbReference>
<dbReference type="EC" id="2.3.1.20" evidence="4 11"/>
<dbReference type="InterPro" id="IPR014292">
    <property type="entry name" value="Acyl_transf_WS/DGAT"/>
</dbReference>
<sequence>MEHLTTLDASFLQAEDSDSHVSLAVGGVSIVAGPPPDYGDLVSAFADRAQAIPRCTQVLRTHPFDLGAPEWVHDPNFDVAHHLHRIALPHPGDDSALFGAIAGIMEQRLDRDRPLWECWIIEGLTDNRWALLMKIHHCIADGIATTQMLAKLSDAGAQETFATSIRAARESGESILDLLRPRLNPLTWMGGIWQATLAATSAAEHAVVGAAELTARVLTTAQESSLNGPITKMRRYSAARVDLAVMKQVCRDFDVTLNDVALAAITSGYRTILLDRGETPGPHALRTLVPVSMRSVDDFDVTDNRVSAMLPLLPVDEPDPVKQLEIVHQRLAEAKGSGQSEGGSAVLAMTGSIPFAFSAWAIRLLTHLPQKSVSALATNVPGPRTRQRLMGRDVLEILPVPPIALHLRTGIAMLSYADRFFFGITADFDNAPDVDALAKGIEDAVQHLATLGGSRRQTRAAGDHT</sequence>
<gene>
    <name evidence="14" type="primary">tgs1</name>
    <name evidence="14" type="ORF">MGAD_22300</name>
</gene>
<protein>
    <recommendedName>
        <fullName evidence="4 11">Diacylglycerol O-acyltransferase</fullName>
        <ecNumber evidence="4 11">2.3.1.20</ecNumber>
    </recommendedName>
</protein>
<keyword evidence="7 11" id="KW-0319">Glycerol metabolism</keyword>